<dbReference type="Pfam" id="PF00849">
    <property type="entry name" value="PseudoU_synth_2"/>
    <property type="match status" value="1"/>
</dbReference>
<reference evidence="8 9" key="1">
    <citation type="submission" date="2021-03" db="EMBL/GenBank/DDBJ databases">
        <title>Genomic Encyclopedia of Type Strains, Phase IV (KMG-IV): sequencing the most valuable type-strain genomes for metagenomic binning, comparative biology and taxonomic classification.</title>
        <authorList>
            <person name="Goeker M."/>
        </authorList>
    </citation>
    <scope>NUCLEOTIDE SEQUENCE [LARGE SCALE GENOMIC DNA]</scope>
    <source>
        <strain evidence="8 9">DSM 6139</strain>
    </source>
</reference>
<dbReference type="GO" id="GO:0160140">
    <property type="term" value="F:23S rRNA pseudouridine(1911/1915/1917) synthase activity"/>
    <property type="evidence" value="ECO:0007669"/>
    <property type="project" value="UniProtKB-EC"/>
</dbReference>
<dbReference type="Gene3D" id="3.30.2350.10">
    <property type="entry name" value="Pseudouridine synthase"/>
    <property type="match status" value="1"/>
</dbReference>
<dbReference type="PROSITE" id="PS50889">
    <property type="entry name" value="S4"/>
    <property type="match status" value="1"/>
</dbReference>
<evidence type="ECO:0000256" key="2">
    <source>
        <dbReference type="ARBA" id="ARBA00010876"/>
    </source>
</evidence>
<keyword evidence="3 5" id="KW-0413">Isomerase</keyword>
<dbReference type="EMBL" id="JAGGKC010000016">
    <property type="protein sequence ID" value="MBP1919567.1"/>
    <property type="molecule type" value="Genomic_DNA"/>
</dbReference>
<dbReference type="SUPFAM" id="SSF55174">
    <property type="entry name" value="Alpha-L RNA-binding motif"/>
    <property type="match status" value="1"/>
</dbReference>
<proteinExistence type="inferred from homology"/>
<evidence type="ECO:0000256" key="5">
    <source>
        <dbReference type="RuleBase" id="RU362028"/>
    </source>
</evidence>
<dbReference type="InterPro" id="IPR006145">
    <property type="entry name" value="PsdUridine_synth_RsuA/RluA"/>
</dbReference>
<keyword evidence="9" id="KW-1185">Reference proteome</keyword>
<evidence type="ECO:0000313" key="9">
    <source>
        <dbReference type="Proteomes" id="UP001519271"/>
    </source>
</evidence>
<evidence type="ECO:0000259" key="7">
    <source>
        <dbReference type="Pfam" id="PF01479"/>
    </source>
</evidence>
<dbReference type="InterPro" id="IPR036986">
    <property type="entry name" value="S4_RNA-bd_sf"/>
</dbReference>
<keyword evidence="4" id="KW-0694">RNA-binding</keyword>
<evidence type="ECO:0000259" key="6">
    <source>
        <dbReference type="Pfam" id="PF00849"/>
    </source>
</evidence>
<dbReference type="SUPFAM" id="SSF55120">
    <property type="entry name" value="Pseudouridine synthase"/>
    <property type="match status" value="1"/>
</dbReference>
<dbReference type="InterPro" id="IPR002942">
    <property type="entry name" value="S4_RNA-bd"/>
</dbReference>
<sequence>MDRINMTIAELHHGKKIREFLKDQMKLSSRLIKRSAMEGRIHVNGNRVRLDYILREGDEIDVLLEAEEVQHIEPEDIPIEVIYEDASMLVLSKDPGMVVHPTKSYQSGTLANAAIHHFRAKGEPTIVRLVSRLDMDTSGLIILAKNQFIHSRMSSLMQEDRVDKWYLAVVAGDFPDDVERIDLPIFRDPDGPYQRIIDDRGQRSITEVSVLERANGYSLLRLKLLTGRTHQIRVHLSHLGFPILGDSLYGSGSDLIGRQALHAHELMFNHPMTGDCLDLKAPLKQDMSDLLKKLGFHREA</sequence>
<dbReference type="Gene3D" id="3.10.290.10">
    <property type="entry name" value="RNA-binding S4 domain"/>
    <property type="match status" value="1"/>
</dbReference>
<evidence type="ECO:0000313" key="8">
    <source>
        <dbReference type="EMBL" id="MBP1919567.1"/>
    </source>
</evidence>
<dbReference type="CDD" id="cd02869">
    <property type="entry name" value="PseudoU_synth_RluA_like"/>
    <property type="match status" value="1"/>
</dbReference>
<dbReference type="InterPro" id="IPR050188">
    <property type="entry name" value="RluA_PseudoU_synthase"/>
</dbReference>
<dbReference type="InterPro" id="IPR020103">
    <property type="entry name" value="PsdUridine_synth_cat_dom_sf"/>
</dbReference>
<protein>
    <recommendedName>
        <fullName evidence="5">Pseudouridine synthase</fullName>
        <ecNumber evidence="5">5.4.99.-</ecNumber>
    </recommendedName>
</protein>
<comment type="catalytic activity">
    <reaction evidence="1 5">
        <text>a uridine in RNA = a pseudouridine in RNA</text>
        <dbReference type="Rhea" id="RHEA:48348"/>
        <dbReference type="Rhea" id="RHEA-COMP:12068"/>
        <dbReference type="Rhea" id="RHEA-COMP:12069"/>
        <dbReference type="ChEBI" id="CHEBI:65314"/>
        <dbReference type="ChEBI" id="CHEBI:65315"/>
    </reaction>
</comment>
<evidence type="ECO:0000256" key="4">
    <source>
        <dbReference type="PROSITE-ProRule" id="PRU00182"/>
    </source>
</evidence>
<dbReference type="RefSeq" id="WP_209459763.1">
    <property type="nucleotide sequence ID" value="NZ_JAGGKC010000016.1"/>
</dbReference>
<dbReference type="Proteomes" id="UP001519271">
    <property type="component" value="Unassembled WGS sequence"/>
</dbReference>
<organism evidence="8 9">
    <name type="scientific">Youngiibacter multivorans</name>
    <dbReference type="NCBI Taxonomy" id="937251"/>
    <lineage>
        <taxon>Bacteria</taxon>
        <taxon>Bacillati</taxon>
        <taxon>Bacillota</taxon>
        <taxon>Clostridia</taxon>
        <taxon>Eubacteriales</taxon>
        <taxon>Clostridiaceae</taxon>
        <taxon>Youngiibacter</taxon>
    </lineage>
</organism>
<comment type="similarity">
    <text evidence="2 5">Belongs to the pseudouridine synthase RluA family.</text>
</comment>
<dbReference type="PANTHER" id="PTHR21600">
    <property type="entry name" value="MITOCHONDRIAL RNA PSEUDOURIDINE SYNTHASE"/>
    <property type="match status" value="1"/>
</dbReference>
<evidence type="ECO:0000256" key="1">
    <source>
        <dbReference type="ARBA" id="ARBA00000073"/>
    </source>
</evidence>
<name>A0ABS4G4U4_9CLOT</name>
<feature type="domain" description="Pseudouridine synthase RsuA/RluA-like" evidence="6">
    <location>
        <begin position="88"/>
        <end position="238"/>
    </location>
</feature>
<comment type="function">
    <text evidence="5">Responsible for synthesis of pseudouridine from uracil.</text>
</comment>
<dbReference type="EC" id="5.4.99.-" evidence="5"/>
<feature type="domain" description="RNA-binding S4" evidence="7">
    <location>
        <begin position="27"/>
        <end position="60"/>
    </location>
</feature>
<dbReference type="Pfam" id="PF01479">
    <property type="entry name" value="S4"/>
    <property type="match status" value="1"/>
</dbReference>
<dbReference type="NCBIfam" id="TIGR00005">
    <property type="entry name" value="rluA_subfam"/>
    <property type="match status" value="1"/>
</dbReference>
<evidence type="ECO:0000256" key="3">
    <source>
        <dbReference type="ARBA" id="ARBA00023235"/>
    </source>
</evidence>
<dbReference type="CDD" id="cd00165">
    <property type="entry name" value="S4"/>
    <property type="match status" value="1"/>
</dbReference>
<gene>
    <name evidence="8" type="ORF">J2Z34_002056</name>
</gene>
<dbReference type="PANTHER" id="PTHR21600:SF44">
    <property type="entry name" value="RIBOSOMAL LARGE SUBUNIT PSEUDOURIDINE SYNTHASE D"/>
    <property type="match status" value="1"/>
</dbReference>
<dbReference type="InterPro" id="IPR006225">
    <property type="entry name" value="PsdUridine_synth_RluC/D"/>
</dbReference>
<comment type="caution">
    <text evidence="8">The sequence shown here is derived from an EMBL/GenBank/DDBJ whole genome shotgun (WGS) entry which is preliminary data.</text>
</comment>
<accession>A0ABS4G4U4</accession>